<evidence type="ECO:0000256" key="1">
    <source>
        <dbReference type="ARBA" id="ARBA00022649"/>
    </source>
</evidence>
<dbReference type="Gene3D" id="3.30.2310.20">
    <property type="entry name" value="RelE-like"/>
    <property type="match status" value="1"/>
</dbReference>
<reference evidence="2 4" key="1">
    <citation type="submission" date="2019-12" db="EMBL/GenBank/DDBJ databases">
        <title>Sporaefaciens musculi gen. nov., sp. nov., a novel bacterium isolated from the caecum of an obese mouse.</title>
        <authorList>
            <person name="Rasmussen T.S."/>
            <person name="Streidl T."/>
            <person name="Hitch T.C.A."/>
            <person name="Wortmann E."/>
            <person name="Deptula P."/>
            <person name="Hansen M."/>
            <person name="Nielsen D.S."/>
            <person name="Clavel T."/>
            <person name="Vogensen F.K."/>
        </authorList>
    </citation>
    <scope>NUCLEOTIDE SEQUENCE [LARGE SCALE GENOMIC DNA]</scope>
    <source>
        <strain evidence="2 4">WCA-9-b2</strain>
        <plasmid evidence="2">unnamed</plasmid>
    </source>
</reference>
<dbReference type="RefSeq" id="WP_159757425.1">
    <property type="nucleotide sequence ID" value="NZ_WUQX01000003.1"/>
</dbReference>
<geneLocation type="plasmid" evidence="2">
    <name>unnamed</name>
</geneLocation>
<dbReference type="EMBL" id="WUQX01000003">
    <property type="protein sequence ID" value="MXP78978.1"/>
    <property type="molecule type" value="Genomic_DNA"/>
</dbReference>
<dbReference type="InterPro" id="IPR007712">
    <property type="entry name" value="RelE/ParE_toxin"/>
</dbReference>
<evidence type="ECO:0000313" key="4">
    <source>
        <dbReference type="Proteomes" id="UP000460412"/>
    </source>
</evidence>
<keyword evidence="2" id="KW-0614">Plasmid</keyword>
<protein>
    <submittedName>
        <fullName evidence="2">Type II toxin-antitoxin system mRNA interferase toxin, RelE/StbE family</fullName>
    </submittedName>
</protein>
<dbReference type="AlphaFoldDB" id="A0A7X3MM46"/>
<keyword evidence="4" id="KW-1185">Reference proteome</keyword>
<dbReference type="NCBIfam" id="TIGR02385">
    <property type="entry name" value="RelE_StbE"/>
    <property type="match status" value="1"/>
</dbReference>
<comment type="caution">
    <text evidence="2">The sequence shown here is derived from an EMBL/GenBank/DDBJ whole genome shotgun (WGS) entry which is preliminary data.</text>
</comment>
<dbReference type="InterPro" id="IPR035093">
    <property type="entry name" value="RelE/ParE_toxin_dom_sf"/>
</dbReference>
<gene>
    <name evidence="2" type="ORF">GN277_27810</name>
    <name evidence="3" type="ORF">GN277_29155</name>
</gene>
<evidence type="ECO:0000313" key="3">
    <source>
        <dbReference type="EMBL" id="MXP79223.1"/>
    </source>
</evidence>
<evidence type="ECO:0000313" key="2">
    <source>
        <dbReference type="EMBL" id="MXP78978.1"/>
    </source>
</evidence>
<dbReference type="Proteomes" id="UP000460412">
    <property type="component" value="Unassembled WGS sequence"/>
</dbReference>
<organism evidence="2 4">
    <name type="scientific">Sporofaciens musculi</name>
    <dbReference type="NCBI Taxonomy" id="2681861"/>
    <lineage>
        <taxon>Bacteria</taxon>
        <taxon>Bacillati</taxon>
        <taxon>Bacillota</taxon>
        <taxon>Clostridia</taxon>
        <taxon>Lachnospirales</taxon>
        <taxon>Lachnospiraceae</taxon>
        <taxon>Sporofaciens</taxon>
    </lineage>
</organism>
<dbReference type="Pfam" id="PF05016">
    <property type="entry name" value="ParE_toxin"/>
    <property type="match status" value="1"/>
</dbReference>
<keyword evidence="1" id="KW-1277">Toxin-antitoxin system</keyword>
<proteinExistence type="predicted"/>
<dbReference type="SUPFAM" id="SSF143011">
    <property type="entry name" value="RelE-like"/>
    <property type="match status" value="1"/>
</dbReference>
<name>A0A7X3MM46_9FIRM</name>
<dbReference type="EMBL" id="WUQX01000003">
    <property type="protein sequence ID" value="MXP79223.1"/>
    <property type="molecule type" value="Genomic_DNA"/>
</dbReference>
<accession>A0A7X3MM46</accession>
<sequence>MDKYTVKMFPQAYRDIDKIYEQALLNDNYGDNALMLAQRLEDAIFSLEEQPYRGAERKYGFYAHKGYRQLFVSGYIIIYEVLDSEKIVAVLTVKYSGSEF</sequence>